<evidence type="ECO:0008006" key="7">
    <source>
        <dbReference type="Google" id="ProtNLM"/>
    </source>
</evidence>
<dbReference type="SMART" id="SM00384">
    <property type="entry name" value="AT_hook"/>
    <property type="match status" value="4"/>
</dbReference>
<evidence type="ECO:0000313" key="5">
    <source>
        <dbReference type="EMBL" id="GLQ21102.1"/>
    </source>
</evidence>
<feature type="compositionally biased region" description="Basic residues" evidence="3">
    <location>
        <begin position="332"/>
        <end position="341"/>
    </location>
</feature>
<feature type="compositionally biased region" description="Basic residues" evidence="3">
    <location>
        <begin position="196"/>
        <end position="208"/>
    </location>
</feature>
<feature type="compositionally biased region" description="Polar residues" evidence="3">
    <location>
        <begin position="141"/>
        <end position="154"/>
    </location>
</feature>
<organism evidence="5 6">
    <name type="scientific">Algimonas porphyrae</name>
    <dbReference type="NCBI Taxonomy" id="1128113"/>
    <lineage>
        <taxon>Bacteria</taxon>
        <taxon>Pseudomonadati</taxon>
        <taxon>Pseudomonadota</taxon>
        <taxon>Alphaproteobacteria</taxon>
        <taxon>Maricaulales</taxon>
        <taxon>Robiginitomaculaceae</taxon>
        <taxon>Algimonas</taxon>
    </lineage>
</organism>
<keyword evidence="4" id="KW-0472">Membrane</keyword>
<reference evidence="5" key="2">
    <citation type="submission" date="2023-01" db="EMBL/GenBank/DDBJ databases">
        <title>Draft genome sequence of Algimonas porphyrae strain NBRC 108216.</title>
        <authorList>
            <person name="Sun Q."/>
            <person name="Mori K."/>
        </authorList>
    </citation>
    <scope>NUCLEOTIDE SEQUENCE</scope>
    <source>
        <strain evidence="5">NBRC 108216</strain>
    </source>
</reference>
<dbReference type="InterPro" id="IPR025557">
    <property type="entry name" value="DUF4282"/>
</dbReference>
<dbReference type="PRINTS" id="PR00929">
    <property type="entry name" value="ATHOOK"/>
</dbReference>
<gene>
    <name evidence="5" type="ORF">GCM10007854_20570</name>
</gene>
<keyword evidence="2" id="KW-0238">DNA-binding</keyword>
<protein>
    <recommendedName>
        <fullName evidence="7">DUF4282 domain-containing protein</fullName>
    </recommendedName>
</protein>
<dbReference type="RefSeq" id="WP_284372309.1">
    <property type="nucleotide sequence ID" value="NZ_BSNJ01000004.1"/>
</dbReference>
<evidence type="ECO:0000256" key="1">
    <source>
        <dbReference type="ARBA" id="ARBA00022737"/>
    </source>
</evidence>
<reference evidence="5" key="1">
    <citation type="journal article" date="2014" name="Int. J. Syst. Evol. Microbiol.">
        <title>Complete genome of a new Firmicutes species belonging to the dominant human colonic microbiota ('Ruminococcus bicirculans') reveals two chromosomes and a selective capacity to utilize plant glucans.</title>
        <authorList>
            <consortium name="NISC Comparative Sequencing Program"/>
            <person name="Wegmann U."/>
            <person name="Louis P."/>
            <person name="Goesmann A."/>
            <person name="Henrissat B."/>
            <person name="Duncan S.H."/>
            <person name="Flint H.J."/>
        </authorList>
    </citation>
    <scope>NUCLEOTIDE SEQUENCE</scope>
    <source>
        <strain evidence="5">NBRC 108216</strain>
    </source>
</reference>
<evidence type="ECO:0000256" key="4">
    <source>
        <dbReference type="SAM" id="Phobius"/>
    </source>
</evidence>
<keyword evidence="6" id="KW-1185">Reference proteome</keyword>
<dbReference type="PRINTS" id="PR00930">
    <property type="entry name" value="HIGHMOBLTYIY"/>
</dbReference>
<dbReference type="Proteomes" id="UP001161390">
    <property type="component" value="Unassembled WGS sequence"/>
</dbReference>
<evidence type="ECO:0000256" key="3">
    <source>
        <dbReference type="SAM" id="MobiDB-lite"/>
    </source>
</evidence>
<keyword evidence="4" id="KW-0812">Transmembrane</keyword>
<feature type="compositionally biased region" description="Basic residues" evidence="3">
    <location>
        <begin position="263"/>
        <end position="276"/>
    </location>
</feature>
<feature type="compositionally biased region" description="Basic and acidic residues" evidence="3">
    <location>
        <begin position="318"/>
        <end position="331"/>
    </location>
</feature>
<name>A0ABQ5V1Z4_9PROT</name>
<keyword evidence="4" id="KW-1133">Transmembrane helix</keyword>
<feature type="region of interest" description="Disordered" evidence="3">
    <location>
        <begin position="108"/>
        <end position="341"/>
    </location>
</feature>
<feature type="compositionally biased region" description="Basic and acidic residues" evidence="3">
    <location>
        <begin position="108"/>
        <end position="137"/>
    </location>
</feature>
<feature type="compositionally biased region" description="Polar residues" evidence="3">
    <location>
        <begin position="209"/>
        <end position="218"/>
    </location>
</feature>
<keyword evidence="1" id="KW-0677">Repeat</keyword>
<sequence length="341" mass="36143">MKNLVNFFFSFDKLFKEKLVIPFFWLALIVWALSYSATALDSIELDPLAALIEFVGFFAELLLVLVSIRIISEIFVAIFRINDNLSPDGGKSELADIDPIAETRRAAEMAASRTREVTKSATEKTRSTLDDVKHSVEDTAENLTSRARSLTGTAKPQPKVIDRDESALGVGSTPKPEDEPTPVKALEPSAIDKATVQKRGRGRPKGSKNKATPASVATTAAKRGPGRPKGSKNKSTTKTAATPKAAATAKTATATKASSAPAKRGRGRPKGSKNKPKPVGASMASAPKRGPGRPKGSKNKASASGSKPGPKKGQPIPRDADGNLLKKDGTPRKKPGPKSKD</sequence>
<dbReference type="EMBL" id="BSNJ01000004">
    <property type="protein sequence ID" value="GLQ21102.1"/>
    <property type="molecule type" value="Genomic_DNA"/>
</dbReference>
<feature type="compositionally biased region" description="Low complexity" evidence="3">
    <location>
        <begin position="234"/>
        <end position="262"/>
    </location>
</feature>
<accession>A0ABQ5V1Z4</accession>
<feature type="transmembrane region" description="Helical" evidence="4">
    <location>
        <begin position="49"/>
        <end position="71"/>
    </location>
</feature>
<proteinExistence type="predicted"/>
<dbReference type="Pfam" id="PF14110">
    <property type="entry name" value="DUF4282"/>
    <property type="match status" value="1"/>
</dbReference>
<evidence type="ECO:0000313" key="6">
    <source>
        <dbReference type="Proteomes" id="UP001161390"/>
    </source>
</evidence>
<dbReference type="InterPro" id="IPR000116">
    <property type="entry name" value="HMGA"/>
</dbReference>
<dbReference type="InterPro" id="IPR017956">
    <property type="entry name" value="AT_hook_DNA-bd_motif"/>
</dbReference>
<comment type="caution">
    <text evidence="5">The sequence shown here is derived from an EMBL/GenBank/DDBJ whole genome shotgun (WGS) entry which is preliminary data.</text>
</comment>
<evidence type="ECO:0000256" key="2">
    <source>
        <dbReference type="ARBA" id="ARBA00023125"/>
    </source>
</evidence>